<dbReference type="EMBL" id="QKYV01000003">
    <property type="protein sequence ID" value="PZW41511.1"/>
    <property type="molecule type" value="Genomic_DNA"/>
</dbReference>
<dbReference type="GO" id="GO:0008080">
    <property type="term" value="F:N-acetyltransferase activity"/>
    <property type="evidence" value="ECO:0007669"/>
    <property type="project" value="TreeGrafter"/>
</dbReference>
<dbReference type="PANTHER" id="PTHR42919:SF20">
    <property type="entry name" value="GCN5-RELATED N-ACETYLTRANSFERASE 10, CHLOROPLASTIC"/>
    <property type="match status" value="1"/>
</dbReference>
<dbReference type="AlphaFoldDB" id="A0A2W7I3Q1"/>
<evidence type="ECO:0000313" key="2">
    <source>
        <dbReference type="EMBL" id="PZW41511.1"/>
    </source>
</evidence>
<accession>A0A2W7I3Q1</accession>
<dbReference type="RefSeq" id="WP_111540518.1">
    <property type="nucleotide sequence ID" value="NZ_QKYV01000003.1"/>
</dbReference>
<dbReference type="PANTHER" id="PTHR42919">
    <property type="entry name" value="N-ALPHA-ACETYLTRANSFERASE"/>
    <property type="match status" value="1"/>
</dbReference>
<dbReference type="Proteomes" id="UP000249542">
    <property type="component" value="Unassembled WGS sequence"/>
</dbReference>
<comment type="caution">
    <text evidence="2">The sequence shown here is derived from an EMBL/GenBank/DDBJ whole genome shotgun (WGS) entry which is preliminary data.</text>
</comment>
<dbReference type="CDD" id="cd04301">
    <property type="entry name" value="NAT_SF"/>
    <property type="match status" value="1"/>
</dbReference>
<dbReference type="GO" id="GO:0031415">
    <property type="term" value="C:NatA complex"/>
    <property type="evidence" value="ECO:0007669"/>
    <property type="project" value="TreeGrafter"/>
</dbReference>
<dbReference type="PROSITE" id="PS51186">
    <property type="entry name" value="GNAT"/>
    <property type="match status" value="1"/>
</dbReference>
<keyword evidence="3" id="KW-1185">Reference proteome</keyword>
<dbReference type="Gene3D" id="3.40.630.30">
    <property type="match status" value="1"/>
</dbReference>
<name>A0A2W7I3Q1_9FLAO</name>
<keyword evidence="2" id="KW-0808">Transferase</keyword>
<protein>
    <submittedName>
        <fullName evidence="2">Acetyltransferase (GNAT) family protein</fullName>
    </submittedName>
</protein>
<dbReference type="Pfam" id="PF00583">
    <property type="entry name" value="Acetyltransf_1"/>
    <property type="match status" value="1"/>
</dbReference>
<sequence>MSLEIIPAQKKHASASAELILDAMEELIYFYLGEENKPEALRFLTDQFLLENSLYSYKHTQIAILRGKIVGVLIAYDSSKHQILQQLLKNYLEENYNFKDNLTPETEAGEFYVDAISINPSFRGQKIGSELLKHAEKLALKQKHSQIGLLVDLENPNAKRLYKRIGYQVVKSTSLGKHAYEHLQKQLY</sequence>
<dbReference type="InterPro" id="IPR051556">
    <property type="entry name" value="N-term/lysine_N-AcTrnsfr"/>
</dbReference>
<dbReference type="InterPro" id="IPR016181">
    <property type="entry name" value="Acyl_CoA_acyltransferase"/>
</dbReference>
<evidence type="ECO:0000259" key="1">
    <source>
        <dbReference type="PROSITE" id="PS51186"/>
    </source>
</evidence>
<feature type="domain" description="N-acetyltransferase" evidence="1">
    <location>
        <begin position="3"/>
        <end position="188"/>
    </location>
</feature>
<organism evidence="2 3">
    <name type="scientific">Mesonia algae</name>
    <dbReference type="NCBI Taxonomy" id="213248"/>
    <lineage>
        <taxon>Bacteria</taxon>
        <taxon>Pseudomonadati</taxon>
        <taxon>Bacteroidota</taxon>
        <taxon>Flavobacteriia</taxon>
        <taxon>Flavobacteriales</taxon>
        <taxon>Flavobacteriaceae</taxon>
        <taxon>Mesonia</taxon>
    </lineage>
</organism>
<evidence type="ECO:0000313" key="3">
    <source>
        <dbReference type="Proteomes" id="UP000249542"/>
    </source>
</evidence>
<dbReference type="SUPFAM" id="SSF55729">
    <property type="entry name" value="Acyl-CoA N-acyltransferases (Nat)"/>
    <property type="match status" value="1"/>
</dbReference>
<reference evidence="2 3" key="1">
    <citation type="submission" date="2018-06" db="EMBL/GenBank/DDBJ databases">
        <title>Genomic Encyclopedia of Archaeal and Bacterial Type Strains, Phase II (KMG-II): from individual species to whole genera.</title>
        <authorList>
            <person name="Goeker M."/>
        </authorList>
    </citation>
    <scope>NUCLEOTIDE SEQUENCE [LARGE SCALE GENOMIC DNA]</scope>
    <source>
        <strain evidence="2 3">DSM 15361</strain>
    </source>
</reference>
<proteinExistence type="predicted"/>
<gene>
    <name evidence="2" type="ORF">LX95_01191</name>
</gene>
<dbReference type="InterPro" id="IPR000182">
    <property type="entry name" value="GNAT_dom"/>
</dbReference>
<dbReference type="GO" id="GO:0007064">
    <property type="term" value="P:mitotic sister chromatid cohesion"/>
    <property type="evidence" value="ECO:0007669"/>
    <property type="project" value="TreeGrafter"/>
</dbReference>